<dbReference type="KEGG" id="hru:Halru_2123"/>
<evidence type="ECO:0000256" key="1">
    <source>
        <dbReference type="SAM" id="MobiDB-lite"/>
    </source>
</evidence>
<feature type="compositionally biased region" description="Acidic residues" evidence="1">
    <location>
        <begin position="83"/>
        <end position="111"/>
    </location>
</feature>
<dbReference type="HOGENOM" id="CLU_1207595_0_0_2"/>
<accession>L0IFG5</accession>
<dbReference type="EMBL" id="CP003050">
    <property type="protein sequence ID" value="AGB16712.1"/>
    <property type="molecule type" value="Genomic_DNA"/>
</dbReference>
<evidence type="ECO:0000313" key="3">
    <source>
        <dbReference type="EMBL" id="AGB16712.1"/>
    </source>
</evidence>
<feature type="region of interest" description="Disordered" evidence="1">
    <location>
        <begin position="53"/>
        <end position="118"/>
    </location>
</feature>
<dbReference type="Pfam" id="PF26490">
    <property type="entry name" value="DUF8159"/>
    <property type="match status" value="1"/>
</dbReference>
<gene>
    <name evidence="3" type="ordered locus">Halru_2123</name>
</gene>
<protein>
    <recommendedName>
        <fullName evidence="2">DUF8159 domain-containing protein</fullName>
    </recommendedName>
</protein>
<dbReference type="RefSeq" id="WP_015301325.1">
    <property type="nucleotide sequence ID" value="NC_019964.1"/>
</dbReference>
<keyword evidence="4" id="KW-1185">Reference proteome</keyword>
<dbReference type="AlphaFoldDB" id="L0IFG5"/>
<feature type="domain" description="DUF8159" evidence="2">
    <location>
        <begin position="117"/>
        <end position="228"/>
    </location>
</feature>
<organism evidence="3 4">
    <name type="scientific">Halovivax ruber (strain DSM 18193 / JCM 13892 / XH-70)</name>
    <dbReference type="NCBI Taxonomy" id="797302"/>
    <lineage>
        <taxon>Archaea</taxon>
        <taxon>Methanobacteriati</taxon>
        <taxon>Methanobacteriota</taxon>
        <taxon>Stenosarchaea group</taxon>
        <taxon>Halobacteria</taxon>
        <taxon>Halobacteriales</taxon>
        <taxon>Natrialbaceae</taxon>
        <taxon>Halovivax</taxon>
    </lineage>
</organism>
<name>L0IFG5_HALRX</name>
<evidence type="ECO:0000259" key="2">
    <source>
        <dbReference type="Pfam" id="PF26490"/>
    </source>
</evidence>
<dbReference type="InterPro" id="IPR058473">
    <property type="entry name" value="DUF8159"/>
</dbReference>
<proteinExistence type="predicted"/>
<feature type="compositionally biased region" description="Acidic residues" evidence="1">
    <location>
        <begin position="53"/>
        <end position="62"/>
    </location>
</feature>
<reference evidence="3" key="1">
    <citation type="submission" date="2011-09" db="EMBL/GenBank/DDBJ databases">
        <title>Complete sequence of Halovivax ruber XH-70.</title>
        <authorList>
            <consortium name="US DOE Joint Genome Institute"/>
            <person name="Lucas S."/>
            <person name="Han J."/>
            <person name="Lapidus A."/>
            <person name="Cheng J.-F."/>
            <person name="Goodwin L."/>
            <person name="Pitluck S."/>
            <person name="Peters L."/>
            <person name="Mikhailova N."/>
            <person name="Davenport K."/>
            <person name="Detter J.C."/>
            <person name="Han C."/>
            <person name="Tapia R."/>
            <person name="Land M."/>
            <person name="Hauser L."/>
            <person name="Kyrpides N."/>
            <person name="Ivanova N."/>
            <person name="Pagani I."/>
            <person name="Sproer C."/>
            <person name="Anderson I."/>
            <person name="Woyke T."/>
        </authorList>
    </citation>
    <scope>NUCLEOTIDE SEQUENCE</scope>
    <source>
        <strain evidence="3">XH-70</strain>
    </source>
</reference>
<evidence type="ECO:0000313" key="4">
    <source>
        <dbReference type="Proteomes" id="UP000010846"/>
    </source>
</evidence>
<dbReference type="GeneID" id="14376631"/>
<sequence>MAEIDRIPFMKSGSTVRNVVVGFIYVFVILSVFGATVEDPDGEGPNINNEAVADAETEAEETAGDKASESTGEETTESNTNEPTDEETGESDSSEPTDEATTEPDSSEATDDTGLSTDDVESLFTEVVTSEGVTVTEVSHQNGELHVEYIPAESSEVTLSAEMGTLAGAYAGLVINGEGGDRMSVTLVGPQGDWIGEYYVDAEWADAWYNGEITDAEMINRIASTIVTE</sequence>
<dbReference type="Proteomes" id="UP000010846">
    <property type="component" value="Chromosome"/>
</dbReference>
<dbReference type="eggNOG" id="arCOG06310">
    <property type="taxonomic scope" value="Archaea"/>
</dbReference>